<sequence length="103" mass="11547">MKFDFIKILSLRGSPSLGGYGSPNPDVPRDRLSLDIYPLPLLLFADLFHLSPTSKRALHEKLSPLRLLLACHGLPKTPCVGRTWRPIRRVVHCWSPVYQSSGA</sequence>
<organism evidence="1 2">
    <name type="scientific">Araneus ventricosus</name>
    <name type="common">Orbweaver spider</name>
    <name type="synonym">Epeira ventricosa</name>
    <dbReference type="NCBI Taxonomy" id="182803"/>
    <lineage>
        <taxon>Eukaryota</taxon>
        <taxon>Metazoa</taxon>
        <taxon>Ecdysozoa</taxon>
        <taxon>Arthropoda</taxon>
        <taxon>Chelicerata</taxon>
        <taxon>Arachnida</taxon>
        <taxon>Araneae</taxon>
        <taxon>Araneomorphae</taxon>
        <taxon>Entelegynae</taxon>
        <taxon>Araneoidea</taxon>
        <taxon>Araneidae</taxon>
        <taxon>Araneus</taxon>
    </lineage>
</organism>
<dbReference type="AlphaFoldDB" id="A0A4Y2P452"/>
<evidence type="ECO:0000313" key="1">
    <source>
        <dbReference type="EMBL" id="GBN45260.1"/>
    </source>
</evidence>
<evidence type="ECO:0000313" key="2">
    <source>
        <dbReference type="Proteomes" id="UP000499080"/>
    </source>
</evidence>
<proteinExistence type="predicted"/>
<reference evidence="1 2" key="1">
    <citation type="journal article" date="2019" name="Sci. Rep.">
        <title>Orb-weaving spider Araneus ventricosus genome elucidates the spidroin gene catalogue.</title>
        <authorList>
            <person name="Kono N."/>
            <person name="Nakamura H."/>
            <person name="Ohtoshi R."/>
            <person name="Moran D.A.P."/>
            <person name="Shinohara A."/>
            <person name="Yoshida Y."/>
            <person name="Fujiwara M."/>
            <person name="Mori M."/>
            <person name="Tomita M."/>
            <person name="Arakawa K."/>
        </authorList>
    </citation>
    <scope>NUCLEOTIDE SEQUENCE [LARGE SCALE GENOMIC DNA]</scope>
</reference>
<accession>A0A4Y2P452</accession>
<keyword evidence="2" id="KW-1185">Reference proteome</keyword>
<protein>
    <submittedName>
        <fullName evidence="1">Uncharacterized protein</fullName>
    </submittedName>
</protein>
<dbReference type="EMBL" id="BGPR01010275">
    <property type="protein sequence ID" value="GBN45260.1"/>
    <property type="molecule type" value="Genomic_DNA"/>
</dbReference>
<name>A0A4Y2P452_ARAVE</name>
<dbReference type="Proteomes" id="UP000499080">
    <property type="component" value="Unassembled WGS sequence"/>
</dbReference>
<gene>
    <name evidence="1" type="ORF">AVEN_111258_1</name>
</gene>
<comment type="caution">
    <text evidence="1">The sequence shown here is derived from an EMBL/GenBank/DDBJ whole genome shotgun (WGS) entry which is preliminary data.</text>
</comment>